<evidence type="ECO:0000313" key="11">
    <source>
        <dbReference type="Proteomes" id="UP001360560"/>
    </source>
</evidence>
<keyword evidence="3 7" id="KW-0808">Transferase</keyword>
<evidence type="ECO:0000256" key="1">
    <source>
        <dbReference type="ARBA" id="ARBA00005078"/>
    </source>
</evidence>
<keyword evidence="11" id="KW-1185">Reference proteome</keyword>
<gene>
    <name evidence="10" type="ORF">DASC09_010480</name>
</gene>
<dbReference type="Gene3D" id="2.60.120.320">
    <property type="entry name" value="Thiamin pyrophosphokinase, thiamin-binding domain"/>
    <property type="match status" value="1"/>
</dbReference>
<dbReference type="GO" id="GO:0009229">
    <property type="term" value="P:thiamine diphosphate biosynthetic process"/>
    <property type="evidence" value="ECO:0007669"/>
    <property type="project" value="UniProtKB-UniRule"/>
</dbReference>
<dbReference type="InterPro" id="IPR006282">
    <property type="entry name" value="Thi_PPkinase"/>
</dbReference>
<dbReference type="GO" id="GO:0016301">
    <property type="term" value="F:kinase activity"/>
    <property type="evidence" value="ECO:0007669"/>
    <property type="project" value="UniProtKB-UniRule"/>
</dbReference>
<protein>
    <recommendedName>
        <fullName evidence="7">Thiamine pyrophosphokinase</fullName>
        <ecNumber evidence="7">2.7.6.2</ecNumber>
    </recommendedName>
</protein>
<dbReference type="Proteomes" id="UP001360560">
    <property type="component" value="Unassembled WGS sequence"/>
</dbReference>
<comment type="caution">
    <text evidence="10">The sequence shown here is derived from an EMBL/GenBank/DDBJ whole genome shotgun (WGS) entry which is preliminary data.</text>
</comment>
<evidence type="ECO:0000256" key="5">
    <source>
        <dbReference type="ARBA" id="ARBA00022777"/>
    </source>
</evidence>
<dbReference type="EMBL" id="BTFZ01000002">
    <property type="protein sequence ID" value="GMM33723.1"/>
    <property type="molecule type" value="Genomic_DNA"/>
</dbReference>
<dbReference type="AlphaFoldDB" id="A0AAV5QFX2"/>
<dbReference type="SUPFAM" id="SSF63999">
    <property type="entry name" value="Thiamin pyrophosphokinase, catalytic domain"/>
    <property type="match status" value="1"/>
</dbReference>
<keyword evidence="5 7" id="KW-0418">Kinase</keyword>
<dbReference type="GO" id="GO:0004788">
    <property type="term" value="F:thiamine diphosphokinase activity"/>
    <property type="evidence" value="ECO:0007669"/>
    <property type="project" value="UniProtKB-UniRule"/>
</dbReference>
<dbReference type="InterPro" id="IPR007371">
    <property type="entry name" value="TPK_catalytic"/>
</dbReference>
<dbReference type="Pfam" id="PF04263">
    <property type="entry name" value="TPK_catalytic"/>
    <property type="match status" value="1"/>
</dbReference>
<dbReference type="InterPro" id="IPR036759">
    <property type="entry name" value="TPK_catalytic_sf"/>
</dbReference>
<dbReference type="PIRSF" id="PIRSF031057">
    <property type="entry name" value="Thiamin_pyrophosphokinase"/>
    <property type="match status" value="1"/>
</dbReference>
<dbReference type="InterPro" id="IPR036371">
    <property type="entry name" value="TPK_B1-bd_sf"/>
</dbReference>
<proteinExistence type="inferred from homology"/>
<comment type="catalytic activity">
    <reaction evidence="7">
        <text>thiamine + ATP = thiamine diphosphate + AMP + H(+)</text>
        <dbReference type="Rhea" id="RHEA:11576"/>
        <dbReference type="ChEBI" id="CHEBI:15378"/>
        <dbReference type="ChEBI" id="CHEBI:18385"/>
        <dbReference type="ChEBI" id="CHEBI:30616"/>
        <dbReference type="ChEBI" id="CHEBI:58937"/>
        <dbReference type="ChEBI" id="CHEBI:456215"/>
    </reaction>
</comment>
<evidence type="ECO:0000259" key="9">
    <source>
        <dbReference type="SMART" id="SM00983"/>
    </source>
</evidence>
<dbReference type="GO" id="GO:0006772">
    <property type="term" value="P:thiamine metabolic process"/>
    <property type="evidence" value="ECO:0007669"/>
    <property type="project" value="InterPro"/>
</dbReference>
<name>A0AAV5QFX2_9ASCO</name>
<dbReference type="EC" id="2.7.6.2" evidence="7"/>
<comment type="similarity">
    <text evidence="2 7">Belongs to the thiamine pyrophosphokinase family.</text>
</comment>
<dbReference type="SUPFAM" id="SSF63862">
    <property type="entry name" value="Thiamin pyrophosphokinase, substrate-binding domain"/>
    <property type="match status" value="1"/>
</dbReference>
<evidence type="ECO:0000256" key="6">
    <source>
        <dbReference type="ARBA" id="ARBA00022840"/>
    </source>
</evidence>
<dbReference type="InterPro" id="IPR016966">
    <property type="entry name" value="Thiamin_pyrophosphokinase_euk"/>
</dbReference>
<dbReference type="InterPro" id="IPR007373">
    <property type="entry name" value="Thiamin_PyroPKinase_B1-bd"/>
</dbReference>
<keyword evidence="4 7" id="KW-0547">Nucleotide-binding</keyword>
<feature type="compositionally biased region" description="Polar residues" evidence="8">
    <location>
        <begin position="1"/>
        <end position="16"/>
    </location>
</feature>
<reference evidence="10 11" key="1">
    <citation type="journal article" date="2023" name="Elife">
        <title>Identification of key yeast species and microbe-microbe interactions impacting larval growth of Drosophila in the wild.</title>
        <authorList>
            <person name="Mure A."/>
            <person name="Sugiura Y."/>
            <person name="Maeda R."/>
            <person name="Honda K."/>
            <person name="Sakurai N."/>
            <person name="Takahashi Y."/>
            <person name="Watada M."/>
            <person name="Katoh T."/>
            <person name="Gotoh A."/>
            <person name="Gotoh Y."/>
            <person name="Taniguchi I."/>
            <person name="Nakamura K."/>
            <person name="Hayashi T."/>
            <person name="Katayama T."/>
            <person name="Uemura T."/>
            <person name="Hattori Y."/>
        </authorList>
    </citation>
    <scope>NUCLEOTIDE SEQUENCE [LARGE SCALE GENOMIC DNA]</scope>
    <source>
        <strain evidence="10 11">SC-9</strain>
    </source>
</reference>
<evidence type="ECO:0000256" key="8">
    <source>
        <dbReference type="SAM" id="MobiDB-lite"/>
    </source>
</evidence>
<feature type="domain" description="Thiamin pyrophosphokinase thiamin-binding" evidence="9">
    <location>
        <begin position="247"/>
        <end position="329"/>
    </location>
</feature>
<keyword evidence="6 7" id="KW-0067">ATP-binding</keyword>
<dbReference type="CDD" id="cd07995">
    <property type="entry name" value="TPK"/>
    <property type="match status" value="1"/>
</dbReference>
<dbReference type="GO" id="GO:0005524">
    <property type="term" value="F:ATP binding"/>
    <property type="evidence" value="ECO:0007669"/>
    <property type="project" value="UniProtKB-UniRule"/>
</dbReference>
<dbReference type="GeneID" id="90071702"/>
<dbReference type="Pfam" id="PF04265">
    <property type="entry name" value="TPK_B1_binding"/>
    <property type="match status" value="1"/>
</dbReference>
<evidence type="ECO:0000256" key="7">
    <source>
        <dbReference type="PIRNR" id="PIRNR031057"/>
    </source>
</evidence>
<dbReference type="SMART" id="SM00983">
    <property type="entry name" value="TPK_B1_binding"/>
    <property type="match status" value="1"/>
</dbReference>
<feature type="region of interest" description="Disordered" evidence="8">
    <location>
        <begin position="1"/>
        <end position="20"/>
    </location>
</feature>
<evidence type="ECO:0000256" key="4">
    <source>
        <dbReference type="ARBA" id="ARBA00022741"/>
    </source>
</evidence>
<dbReference type="RefSeq" id="XP_064850723.1">
    <property type="nucleotide sequence ID" value="XM_064994651.1"/>
</dbReference>
<dbReference type="PANTHER" id="PTHR13622">
    <property type="entry name" value="THIAMIN PYROPHOSPHOKINASE"/>
    <property type="match status" value="1"/>
</dbReference>
<dbReference type="PANTHER" id="PTHR13622:SF8">
    <property type="entry name" value="THIAMIN PYROPHOSPHOKINASE 1"/>
    <property type="match status" value="1"/>
</dbReference>
<sequence>MATNNSNHTTPKNIVTENPDFGMDPVTIPSSVEAHNIYDLSTTILNKPPGVPPTAITSRLSALLILNQPITLPFEAFSELFRSASLIVCADGGANQLHDYCLANEQINSYVPNFIVGDLDSLKDDVEKTYQKLGVLVKKQGSQYATDFQKGLAMVDLYFKLGKELGEEGFGKFILDDEIGLVNINKTVRSTGNHHHDIMVNCLGALGGRFDHTIQSMNQLHKSFSESPNLQLYYIGDQDIVFYLPPGENYIKVPCQMKEEWAKDYSSNGGKWKGNTCGILPIFEKVILTTKGLKWDVEEWESGMGGNISSSNRLLNGSASINDGDDWVVYVKSNGALLINIEW</sequence>
<dbReference type="Gene3D" id="3.40.50.10240">
    <property type="entry name" value="Thiamin pyrophosphokinase, catalytic domain"/>
    <property type="match status" value="1"/>
</dbReference>
<evidence type="ECO:0000256" key="2">
    <source>
        <dbReference type="ARBA" id="ARBA00006785"/>
    </source>
</evidence>
<accession>A0AAV5QFX2</accession>
<evidence type="ECO:0000256" key="3">
    <source>
        <dbReference type="ARBA" id="ARBA00022679"/>
    </source>
</evidence>
<organism evidence="10 11">
    <name type="scientific">Saccharomycopsis crataegensis</name>
    <dbReference type="NCBI Taxonomy" id="43959"/>
    <lineage>
        <taxon>Eukaryota</taxon>
        <taxon>Fungi</taxon>
        <taxon>Dikarya</taxon>
        <taxon>Ascomycota</taxon>
        <taxon>Saccharomycotina</taxon>
        <taxon>Saccharomycetes</taxon>
        <taxon>Saccharomycopsidaceae</taxon>
        <taxon>Saccharomycopsis</taxon>
    </lineage>
</organism>
<dbReference type="GO" id="GO:0030975">
    <property type="term" value="F:thiamine binding"/>
    <property type="evidence" value="ECO:0007669"/>
    <property type="project" value="UniProtKB-UniRule"/>
</dbReference>
<comment type="pathway">
    <text evidence="1 7">Cofactor biosynthesis; thiamine diphosphate biosynthesis; thiamine diphosphate from thiamine: step 1/1.</text>
</comment>
<evidence type="ECO:0000313" key="10">
    <source>
        <dbReference type="EMBL" id="GMM33723.1"/>
    </source>
</evidence>